<dbReference type="EMBL" id="JBGCUO010000001">
    <property type="protein sequence ID" value="MEY1662730.1"/>
    <property type="molecule type" value="Genomic_DNA"/>
</dbReference>
<organism evidence="1 2">
    <name type="scientific">Isoalcanivorax beigongshangi</name>
    <dbReference type="NCBI Taxonomy" id="3238810"/>
    <lineage>
        <taxon>Bacteria</taxon>
        <taxon>Pseudomonadati</taxon>
        <taxon>Pseudomonadota</taxon>
        <taxon>Gammaproteobacteria</taxon>
        <taxon>Oceanospirillales</taxon>
        <taxon>Alcanivoracaceae</taxon>
        <taxon>Isoalcanivorax</taxon>
    </lineage>
</organism>
<reference evidence="1 2" key="1">
    <citation type="submission" date="2024-07" db="EMBL/GenBank/DDBJ databases">
        <authorList>
            <person name="Ren Q."/>
        </authorList>
    </citation>
    <scope>NUCLEOTIDE SEQUENCE [LARGE SCALE GENOMIC DNA]</scope>
    <source>
        <strain evidence="1 2">REN37</strain>
    </source>
</reference>
<dbReference type="PANTHER" id="PTHR41774">
    <property type="match status" value="1"/>
</dbReference>
<dbReference type="PANTHER" id="PTHR41774:SF1">
    <property type="entry name" value="NGG1P INTERACTING FACTOR NIF3"/>
    <property type="match status" value="1"/>
</dbReference>
<name>A0ABV4AM06_9GAMM</name>
<dbReference type="InterPro" id="IPR015867">
    <property type="entry name" value="N-reg_PII/ATP_PRibTrfase_C"/>
</dbReference>
<comment type="caution">
    <text evidence="1">The sequence shown here is derived from an EMBL/GenBank/DDBJ whole genome shotgun (WGS) entry which is preliminary data.</text>
</comment>
<dbReference type="SUPFAM" id="SSF102705">
    <property type="entry name" value="NIF3 (NGG1p interacting factor 3)-like"/>
    <property type="match status" value="1"/>
</dbReference>
<dbReference type="Gene3D" id="3.30.70.120">
    <property type="match status" value="1"/>
</dbReference>
<evidence type="ECO:0000313" key="2">
    <source>
        <dbReference type="Proteomes" id="UP001562065"/>
    </source>
</evidence>
<accession>A0ABV4AM06</accession>
<sequence length="109" mass="12173">MTLYKLCVFVPATHAEAVKQALFDAGVGRVGDYDHCAFELVGQGQFRPLPGSQPFLGSTGRVERVTEHRIELVCDQRYLGAALRALVAAHPYQEPAVDLWPLLDYRQFL</sequence>
<gene>
    <name evidence="1" type="ORF">AB5I84_11270</name>
</gene>
<proteinExistence type="predicted"/>
<protein>
    <submittedName>
        <fullName evidence="1">NGG1p interacting factor NIF3</fullName>
    </submittedName>
</protein>
<evidence type="ECO:0000313" key="1">
    <source>
        <dbReference type="EMBL" id="MEY1662730.1"/>
    </source>
</evidence>
<keyword evidence="2" id="KW-1185">Reference proteome</keyword>
<dbReference type="RefSeq" id="WP_369455959.1">
    <property type="nucleotide sequence ID" value="NZ_JBGCUO010000001.1"/>
</dbReference>
<dbReference type="Proteomes" id="UP001562065">
    <property type="component" value="Unassembled WGS sequence"/>
</dbReference>
<dbReference type="InterPro" id="IPR036069">
    <property type="entry name" value="DUF34/NIF3_sf"/>
</dbReference>